<evidence type="ECO:0000313" key="10">
    <source>
        <dbReference type="EMBL" id="KAH6596107.1"/>
    </source>
</evidence>
<dbReference type="InterPro" id="IPR050079">
    <property type="entry name" value="DEAD_box_RNA_helicase"/>
</dbReference>
<dbReference type="PROSITE" id="PS51192">
    <property type="entry name" value="HELICASE_ATP_BIND_1"/>
    <property type="match status" value="1"/>
</dbReference>
<protein>
    <recommendedName>
        <fullName evidence="1">RNA helicase</fullName>
        <ecNumber evidence="1">3.6.4.13</ecNumber>
    </recommendedName>
</protein>
<dbReference type="Gene3D" id="3.40.50.300">
    <property type="entry name" value="P-loop containing nucleotide triphosphate hydrolases"/>
    <property type="match status" value="2"/>
</dbReference>
<organism evidence="10 11">
    <name type="scientific">Batrachochytrium salamandrivorans</name>
    <dbReference type="NCBI Taxonomy" id="1357716"/>
    <lineage>
        <taxon>Eukaryota</taxon>
        <taxon>Fungi</taxon>
        <taxon>Fungi incertae sedis</taxon>
        <taxon>Chytridiomycota</taxon>
        <taxon>Chytridiomycota incertae sedis</taxon>
        <taxon>Chytridiomycetes</taxon>
        <taxon>Rhizophydiales</taxon>
        <taxon>Rhizophydiales incertae sedis</taxon>
        <taxon>Batrachochytrium</taxon>
    </lineage>
</organism>
<accession>A0ABQ8FCW9</accession>
<feature type="domain" description="Helicase C-terminal" evidence="9">
    <location>
        <begin position="322"/>
        <end position="514"/>
    </location>
</feature>
<dbReference type="SUPFAM" id="SSF52540">
    <property type="entry name" value="P-loop containing nucleoside triphosphate hydrolases"/>
    <property type="match status" value="1"/>
</dbReference>
<dbReference type="InterPro" id="IPR027417">
    <property type="entry name" value="P-loop_NTPase"/>
</dbReference>
<dbReference type="CDD" id="cd18787">
    <property type="entry name" value="SF2_C_DEAD"/>
    <property type="match status" value="1"/>
</dbReference>
<keyword evidence="2" id="KW-0547">Nucleotide-binding</keyword>
<keyword evidence="3" id="KW-0378">Hydrolase</keyword>
<dbReference type="Proteomes" id="UP001648503">
    <property type="component" value="Unassembled WGS sequence"/>
</dbReference>
<dbReference type="PROSITE" id="PS51194">
    <property type="entry name" value="HELICASE_CTER"/>
    <property type="match status" value="1"/>
</dbReference>
<dbReference type="SMART" id="SM00487">
    <property type="entry name" value="DEXDc"/>
    <property type="match status" value="1"/>
</dbReference>
<evidence type="ECO:0000256" key="1">
    <source>
        <dbReference type="ARBA" id="ARBA00012552"/>
    </source>
</evidence>
<gene>
    <name evidence="10" type="ORF">BASA50_005404</name>
</gene>
<dbReference type="EMBL" id="JAFCIX010000249">
    <property type="protein sequence ID" value="KAH6596107.1"/>
    <property type="molecule type" value="Genomic_DNA"/>
</dbReference>
<name>A0ABQ8FCW9_9FUNG</name>
<sequence length="539" mass="59941">MQHVFRGVTVVVSRTLYPVSHFVTLRKPNLAVLSGYKAIRFSCSRWINTGSKILNQLGQATLPFPTSLHPDLAESLRTNNFIAPTEIQSRSYEFIRSGRHTMITAETGSGKTLAYLIPILDRLLSTPEQKTTNIYNRSPRCVLLAPTQHLQLQLIHVLEKLLKSENGARLPLSCSIHPPPPGIPYSRLSNPDIAVTSAAAILSHYKKEKDLRAFLEQTQIIVLDEADWVIDEGPGVKLMEYARRILSGRADSHPLQMIFAAATMAPIKTKNSRVARSSIVRAFGDVEVASSSSLHTTADNIKERFISMPESAEVDSDTEFNAKSQELLKLVLDASHLADGSAKPEKWLVFCGAGSRSEKVHNTLAVELEAHCAQTRRKVLLSVMHGDLQREERSRYIMTFSEMPAEPNLVLDDKSSSNPINILISTDIVSRGVDFKDVSKVIHFDFPKNATEYLHRVGRAGRNRRGHGESIGFVMDRNADLAGCIREASCGAEEVFGTRLLNHNRYAVHLDNDADKEELLSSVKFPLTGILSRKRSFAK</sequence>
<keyword evidence="11" id="KW-1185">Reference proteome</keyword>
<proteinExistence type="predicted"/>
<evidence type="ECO:0000259" key="9">
    <source>
        <dbReference type="PROSITE" id="PS51194"/>
    </source>
</evidence>
<comment type="catalytic activity">
    <reaction evidence="7">
        <text>ATP + H2O = ADP + phosphate + H(+)</text>
        <dbReference type="Rhea" id="RHEA:13065"/>
        <dbReference type="ChEBI" id="CHEBI:15377"/>
        <dbReference type="ChEBI" id="CHEBI:15378"/>
        <dbReference type="ChEBI" id="CHEBI:30616"/>
        <dbReference type="ChEBI" id="CHEBI:43474"/>
        <dbReference type="ChEBI" id="CHEBI:456216"/>
        <dbReference type="EC" id="3.6.4.13"/>
    </reaction>
</comment>
<dbReference type="InterPro" id="IPR011545">
    <property type="entry name" value="DEAD/DEAH_box_helicase_dom"/>
</dbReference>
<evidence type="ECO:0000259" key="8">
    <source>
        <dbReference type="PROSITE" id="PS51192"/>
    </source>
</evidence>
<dbReference type="InterPro" id="IPR001650">
    <property type="entry name" value="Helicase_C-like"/>
</dbReference>
<evidence type="ECO:0000256" key="6">
    <source>
        <dbReference type="ARBA" id="ARBA00022884"/>
    </source>
</evidence>
<evidence type="ECO:0000256" key="4">
    <source>
        <dbReference type="ARBA" id="ARBA00022806"/>
    </source>
</evidence>
<comment type="caution">
    <text evidence="10">The sequence shown here is derived from an EMBL/GenBank/DDBJ whole genome shotgun (WGS) entry which is preliminary data.</text>
</comment>
<dbReference type="InterPro" id="IPR014001">
    <property type="entry name" value="Helicase_ATP-bd"/>
</dbReference>
<dbReference type="Pfam" id="PF00270">
    <property type="entry name" value="DEAD"/>
    <property type="match status" value="1"/>
</dbReference>
<keyword evidence="5" id="KW-0067">ATP-binding</keyword>
<keyword evidence="6" id="KW-0694">RNA-binding</keyword>
<keyword evidence="4" id="KW-0347">Helicase</keyword>
<evidence type="ECO:0000256" key="5">
    <source>
        <dbReference type="ARBA" id="ARBA00022840"/>
    </source>
</evidence>
<evidence type="ECO:0000256" key="3">
    <source>
        <dbReference type="ARBA" id="ARBA00022801"/>
    </source>
</evidence>
<evidence type="ECO:0000256" key="2">
    <source>
        <dbReference type="ARBA" id="ARBA00022741"/>
    </source>
</evidence>
<dbReference type="PANTHER" id="PTHR47959:SF1">
    <property type="entry name" value="ATP-DEPENDENT RNA HELICASE DBPA"/>
    <property type="match status" value="1"/>
</dbReference>
<dbReference type="EC" id="3.6.4.13" evidence="1"/>
<evidence type="ECO:0000256" key="7">
    <source>
        <dbReference type="ARBA" id="ARBA00047984"/>
    </source>
</evidence>
<reference evidence="10 11" key="1">
    <citation type="submission" date="2021-02" db="EMBL/GenBank/DDBJ databases">
        <title>Variation within the Batrachochytrium salamandrivorans European outbreak.</title>
        <authorList>
            <person name="Kelly M."/>
            <person name="Pasmans F."/>
            <person name="Shea T.P."/>
            <person name="Munoz J.F."/>
            <person name="Carranza S."/>
            <person name="Cuomo C.A."/>
            <person name="Martel A."/>
        </authorList>
    </citation>
    <scope>NUCLEOTIDE SEQUENCE [LARGE SCALE GENOMIC DNA]</scope>
    <source>
        <strain evidence="10 11">AMFP18/2</strain>
    </source>
</reference>
<dbReference type="PANTHER" id="PTHR47959">
    <property type="entry name" value="ATP-DEPENDENT RNA HELICASE RHLE-RELATED"/>
    <property type="match status" value="1"/>
</dbReference>
<dbReference type="Pfam" id="PF00271">
    <property type="entry name" value="Helicase_C"/>
    <property type="match status" value="1"/>
</dbReference>
<dbReference type="SMART" id="SM00490">
    <property type="entry name" value="HELICc"/>
    <property type="match status" value="1"/>
</dbReference>
<evidence type="ECO:0000313" key="11">
    <source>
        <dbReference type="Proteomes" id="UP001648503"/>
    </source>
</evidence>
<feature type="domain" description="Helicase ATP-binding" evidence="8">
    <location>
        <begin position="92"/>
        <end position="282"/>
    </location>
</feature>